<keyword evidence="3" id="KW-1185">Reference proteome</keyword>
<accession>A0ABR0FGT8</accession>
<feature type="region of interest" description="Disordered" evidence="1">
    <location>
        <begin position="481"/>
        <end position="540"/>
    </location>
</feature>
<dbReference type="InterPro" id="IPR052396">
    <property type="entry name" value="Meiotic_Drive_Suppr_Kinase"/>
</dbReference>
<comment type="caution">
    <text evidence="2">The sequence shown here is derived from an EMBL/GenBank/DDBJ whole genome shotgun (WGS) entry which is preliminary data.</text>
</comment>
<dbReference type="PANTHER" id="PTHR37171:SF1">
    <property type="entry name" value="SERINE_THREONINE-PROTEIN KINASE YRZF-RELATED"/>
    <property type="match status" value="1"/>
</dbReference>
<proteinExistence type="predicted"/>
<protein>
    <recommendedName>
        <fullName evidence="4">Protein kinase domain-containing protein</fullName>
    </recommendedName>
</protein>
<dbReference type="GeneID" id="87891868"/>
<organism evidence="2 3">
    <name type="scientific">Podospora bellae-mahoneyi</name>
    <dbReference type="NCBI Taxonomy" id="2093777"/>
    <lineage>
        <taxon>Eukaryota</taxon>
        <taxon>Fungi</taxon>
        <taxon>Dikarya</taxon>
        <taxon>Ascomycota</taxon>
        <taxon>Pezizomycotina</taxon>
        <taxon>Sordariomycetes</taxon>
        <taxon>Sordariomycetidae</taxon>
        <taxon>Sordariales</taxon>
        <taxon>Podosporaceae</taxon>
        <taxon>Podospora</taxon>
    </lineage>
</organism>
<dbReference type="PANTHER" id="PTHR37171">
    <property type="entry name" value="SERINE/THREONINE-PROTEIN KINASE YRZF-RELATED"/>
    <property type="match status" value="1"/>
</dbReference>
<dbReference type="Proteomes" id="UP001322138">
    <property type="component" value="Unassembled WGS sequence"/>
</dbReference>
<evidence type="ECO:0000313" key="2">
    <source>
        <dbReference type="EMBL" id="KAK4643163.1"/>
    </source>
</evidence>
<dbReference type="InterPro" id="IPR011009">
    <property type="entry name" value="Kinase-like_dom_sf"/>
</dbReference>
<feature type="compositionally biased region" description="Basic and acidic residues" evidence="1">
    <location>
        <begin position="46"/>
        <end position="97"/>
    </location>
</feature>
<dbReference type="SUPFAM" id="SSF56112">
    <property type="entry name" value="Protein kinase-like (PK-like)"/>
    <property type="match status" value="1"/>
</dbReference>
<sequence>MSNADEKRSNADEKRSNAVEKRSNADEKRSNACAKKPRIAPSMSNADEKRSSADEKRSNADGKRSNADEKRSNADEKRSNADEKRSNADAKKLKRLQESHSYKHWRVILRPVVTDRSLTTQGDTTNPVGRLYPQRIAEWHDFPARQEEIWERLSIPSFADNPVFPSQHQMAYVESLINPISSEQGLRSFERDTVENAAQKLFAAVSENTQLRDSLGLQGTVMFESHTNLGTVDDTLSKPLERMSLAGSGATDTAITTTAAIRKPRRGAKGKGNRADQFCIYRTADGANIPAMAIEYKAPHKLSQDEIVTGLASDIQPRRDVINKDCEGFALASRALAAAVVTQLFSYMVGKGMQYGYVCTGQVFVFLYIPDDPATVFYHVCVPNLDVIEDDENRLHRTAVAQVFAFILQALLTPPPPQSWHDAAERLDIWDVEFEDVLSKIPVTVRKDKEHASPYKPQRWRGFTRSPIRTRLSCKQASIESGLPHEDDDEPPPPSPTADRLTRPGRKPATSGASSGAVATSDDASSGKGGGGGRGRRPDIQDRAYCTHQCLVGLALGGPIDPSCPNAPYHKPGHISRVDFLHLLRAQLARDRGRDANSAPLYLAGAVGSLFKVRLSTHGYTLVAKGVESANRGRLQNEENIYNQLSVIQGRHVPVCLGLIDLVLPYYCDGRVSEHFLLLSWAGQPLSKCVDRVDKVAAVNAIAIAYTELHRLRVLHCDAELRNIMYNRNIMVVDFERAEICSRQPLGPLSPNGQNRKRKRELLQKQGKNPFTKELQKVVKDISGCFGQS</sequence>
<feature type="region of interest" description="Disordered" evidence="1">
    <location>
        <begin position="746"/>
        <end position="769"/>
    </location>
</feature>
<name>A0ABR0FGT8_9PEZI</name>
<feature type="compositionally biased region" description="Low complexity" evidence="1">
    <location>
        <begin position="509"/>
        <end position="526"/>
    </location>
</feature>
<dbReference type="RefSeq" id="XP_062732139.1">
    <property type="nucleotide sequence ID" value="XM_062872633.1"/>
</dbReference>
<dbReference type="EMBL" id="JAFFGZ010000006">
    <property type="protein sequence ID" value="KAK4643163.1"/>
    <property type="molecule type" value="Genomic_DNA"/>
</dbReference>
<reference evidence="2 3" key="1">
    <citation type="journal article" date="2023" name="bioRxiv">
        <title>High-quality genome assemblies of four members of thePodospora anserinaspecies complex.</title>
        <authorList>
            <person name="Ament-Velasquez S.L."/>
            <person name="Vogan A.A."/>
            <person name="Wallerman O."/>
            <person name="Hartmann F."/>
            <person name="Gautier V."/>
            <person name="Silar P."/>
            <person name="Giraud T."/>
            <person name="Johannesson H."/>
        </authorList>
    </citation>
    <scope>NUCLEOTIDE SEQUENCE [LARGE SCALE GENOMIC DNA]</scope>
    <source>
        <strain evidence="2 3">CBS 112042</strain>
    </source>
</reference>
<feature type="region of interest" description="Disordered" evidence="1">
    <location>
        <begin position="1"/>
        <end position="97"/>
    </location>
</feature>
<gene>
    <name evidence="2" type="ORF">QC761_0064990</name>
</gene>
<evidence type="ECO:0000313" key="3">
    <source>
        <dbReference type="Proteomes" id="UP001322138"/>
    </source>
</evidence>
<evidence type="ECO:0000256" key="1">
    <source>
        <dbReference type="SAM" id="MobiDB-lite"/>
    </source>
</evidence>
<feature type="compositionally biased region" description="Basic and acidic residues" evidence="1">
    <location>
        <begin position="1"/>
        <end position="30"/>
    </location>
</feature>
<evidence type="ECO:0008006" key="4">
    <source>
        <dbReference type="Google" id="ProtNLM"/>
    </source>
</evidence>